<dbReference type="EMBL" id="CAKLBC010000822">
    <property type="protein sequence ID" value="CAH0488503.1"/>
    <property type="molecule type" value="Genomic_DNA"/>
</dbReference>
<feature type="compositionally biased region" description="Basic and acidic residues" evidence="1">
    <location>
        <begin position="137"/>
        <end position="155"/>
    </location>
</feature>
<dbReference type="Proteomes" id="UP001157938">
    <property type="component" value="Unassembled WGS sequence"/>
</dbReference>
<evidence type="ECO:0000313" key="3">
    <source>
        <dbReference type="Proteomes" id="UP001157938"/>
    </source>
</evidence>
<evidence type="ECO:0000256" key="1">
    <source>
        <dbReference type="SAM" id="MobiDB-lite"/>
    </source>
</evidence>
<name>A0ABN8C7R3_9STRA</name>
<feature type="region of interest" description="Disordered" evidence="1">
    <location>
        <begin position="133"/>
        <end position="155"/>
    </location>
</feature>
<accession>A0ABN8C7R3</accession>
<comment type="caution">
    <text evidence="2">The sequence shown here is derived from an EMBL/GenBank/DDBJ whole genome shotgun (WGS) entry which is preliminary data.</text>
</comment>
<evidence type="ECO:0000313" key="2">
    <source>
        <dbReference type="EMBL" id="CAH0488503.1"/>
    </source>
</evidence>
<gene>
    <name evidence="2" type="ORF">PFR001_LOCUS3982</name>
</gene>
<sequence>MGPKKQMLDEILESWANKKPPISPAEVFDHFEKALKKGKELSTVEEGKELSTLEEGKELSTVKKDELILTVPLRGLKNYLEILNVGKQMGEKSKDEVEMEKLIKSLLHDDSRRKESDSIEKFFKLKDALWPKNPLKRKSESPSDYARDRQRPRGE</sequence>
<organism evidence="2 3">
    <name type="scientific">Peronospora farinosa</name>
    <dbReference type="NCBI Taxonomy" id="134698"/>
    <lineage>
        <taxon>Eukaryota</taxon>
        <taxon>Sar</taxon>
        <taxon>Stramenopiles</taxon>
        <taxon>Oomycota</taxon>
        <taxon>Peronosporomycetes</taxon>
        <taxon>Peronosporales</taxon>
        <taxon>Peronosporaceae</taxon>
        <taxon>Peronospora</taxon>
    </lineage>
</organism>
<proteinExistence type="predicted"/>
<keyword evidence="3" id="KW-1185">Reference proteome</keyword>
<reference evidence="2 3" key="1">
    <citation type="submission" date="2021-11" db="EMBL/GenBank/DDBJ databases">
        <authorList>
            <person name="Islam A."/>
            <person name="Islam S."/>
            <person name="Flora M.S."/>
            <person name="Rahman M."/>
            <person name="Ziaur R.M."/>
            <person name="Epstein J.H."/>
            <person name="Hassan M."/>
            <person name="Klassen M."/>
            <person name="Woodard K."/>
            <person name="Webb A."/>
            <person name="Webby R.J."/>
            <person name="El Zowalaty M.E."/>
        </authorList>
    </citation>
    <scope>NUCLEOTIDE SEQUENCE [LARGE SCALE GENOMIC DNA]</scope>
    <source>
        <strain evidence="2">Pf1</strain>
    </source>
</reference>
<protein>
    <submittedName>
        <fullName evidence="2">Uncharacterized protein</fullName>
    </submittedName>
</protein>